<accession>A0AC61L4C7</accession>
<gene>
    <name evidence="1" type="ORF">C4B59_05470</name>
</gene>
<comment type="caution">
    <text evidence="1">The sequence shown here is derived from an EMBL/GenBank/DDBJ whole genome shotgun (WGS) entry which is preliminary data.</text>
</comment>
<proteinExistence type="predicted"/>
<sequence length="162" mass="17163">MRIYITALFAMLILVPPILCDVGVDRAVSEVAPDEFGVTLTTNNITICGIVETLPDGVTYLGTTHPEDQVRVSGDEIAFSVTNETSVTYQVRSSGQPDDITGIWVDLLSNESGMVGGGEIGTSAHKPTQTSSPSSEHGTPGFVAVSLILVVLAVYMIGRRHT</sequence>
<organism evidence="1 2">
    <name type="scientific">Candidatus Methanogaster sp</name>
    <dbReference type="NCBI Taxonomy" id="3386292"/>
    <lineage>
        <taxon>Archaea</taxon>
        <taxon>Methanobacteriati</taxon>
        <taxon>Methanobacteriota</taxon>
        <taxon>Stenosarchaea group</taxon>
        <taxon>Methanomicrobia</taxon>
        <taxon>Methanosarcinales</taxon>
        <taxon>ANME-2 cluster</taxon>
        <taxon>Candidatus Methanogasteraceae</taxon>
        <taxon>Candidatus Methanogaster</taxon>
    </lineage>
</organism>
<reference evidence="1" key="1">
    <citation type="submission" date="2018-01" db="EMBL/GenBank/DDBJ databases">
        <authorList>
            <person name="Krukenberg V."/>
        </authorList>
    </citation>
    <scope>NUCLEOTIDE SEQUENCE</scope>
    <source>
        <strain evidence="1">E20ANME2</strain>
    </source>
</reference>
<evidence type="ECO:0000313" key="2">
    <source>
        <dbReference type="Proteomes" id="UP000248329"/>
    </source>
</evidence>
<dbReference type="EMBL" id="PQXF01000007">
    <property type="protein sequence ID" value="PXF61198.1"/>
    <property type="molecule type" value="Genomic_DNA"/>
</dbReference>
<dbReference type="Proteomes" id="UP000248329">
    <property type="component" value="Unassembled WGS sequence"/>
</dbReference>
<name>A0AC61L4C7_9EURY</name>
<evidence type="ECO:0000313" key="1">
    <source>
        <dbReference type="EMBL" id="PXF61198.1"/>
    </source>
</evidence>
<protein>
    <submittedName>
        <fullName evidence="1">Uncharacterized protein</fullName>
    </submittedName>
</protein>